<dbReference type="AlphaFoldDB" id="A0A9N9H4H2"/>
<sequence length="74" mass="8196">LINENIEDVTYNSTPSFGLTILTAESSNESYFVNFVGNGTPSNLFPVIYDYVPSIPSQIVNYNDSGSSKLYLYT</sequence>
<feature type="non-terminal residue" evidence="1">
    <location>
        <position position="74"/>
    </location>
</feature>
<dbReference type="EMBL" id="CAJVPY010005677">
    <property type="protein sequence ID" value="CAG8648208.1"/>
    <property type="molecule type" value="Genomic_DNA"/>
</dbReference>
<dbReference type="OrthoDB" id="10381087at2759"/>
<keyword evidence="2" id="KW-1185">Reference proteome</keyword>
<comment type="caution">
    <text evidence="1">The sequence shown here is derived from an EMBL/GenBank/DDBJ whole genome shotgun (WGS) entry which is preliminary data.</text>
</comment>
<evidence type="ECO:0000313" key="1">
    <source>
        <dbReference type="EMBL" id="CAG8648208.1"/>
    </source>
</evidence>
<accession>A0A9N9H4H2</accession>
<reference evidence="1" key="1">
    <citation type="submission" date="2021-06" db="EMBL/GenBank/DDBJ databases">
        <authorList>
            <person name="Kallberg Y."/>
            <person name="Tangrot J."/>
            <person name="Rosling A."/>
        </authorList>
    </citation>
    <scope>NUCLEOTIDE SEQUENCE</scope>
    <source>
        <strain evidence="1">MA453B</strain>
    </source>
</reference>
<name>A0A9N9H4H2_9GLOM</name>
<proteinExistence type="predicted"/>
<dbReference type="Proteomes" id="UP000789405">
    <property type="component" value="Unassembled WGS sequence"/>
</dbReference>
<organism evidence="1 2">
    <name type="scientific">Dentiscutata erythropus</name>
    <dbReference type="NCBI Taxonomy" id="1348616"/>
    <lineage>
        <taxon>Eukaryota</taxon>
        <taxon>Fungi</taxon>
        <taxon>Fungi incertae sedis</taxon>
        <taxon>Mucoromycota</taxon>
        <taxon>Glomeromycotina</taxon>
        <taxon>Glomeromycetes</taxon>
        <taxon>Diversisporales</taxon>
        <taxon>Gigasporaceae</taxon>
        <taxon>Dentiscutata</taxon>
    </lineage>
</organism>
<gene>
    <name evidence="1" type="ORF">DERYTH_LOCUS10036</name>
</gene>
<evidence type="ECO:0000313" key="2">
    <source>
        <dbReference type="Proteomes" id="UP000789405"/>
    </source>
</evidence>
<protein>
    <submittedName>
        <fullName evidence="1">12825_t:CDS:1</fullName>
    </submittedName>
</protein>